<dbReference type="AlphaFoldDB" id="A0A1G5K1Z3"/>
<name>A0A1G5K1Z3_9FLAO</name>
<accession>A0A1G5K1Z3</accession>
<protein>
    <submittedName>
        <fullName evidence="1">Uncharacterized protein</fullName>
    </submittedName>
</protein>
<dbReference type="Proteomes" id="UP000199354">
    <property type="component" value="Unassembled WGS sequence"/>
</dbReference>
<dbReference type="OrthoDB" id="1274091at2"/>
<dbReference type="STRING" id="490189.SAMN02927903_03015"/>
<proteinExistence type="predicted"/>
<evidence type="ECO:0000313" key="2">
    <source>
        <dbReference type="Proteomes" id="UP000199354"/>
    </source>
</evidence>
<organism evidence="1 2">
    <name type="scientific">Flavobacterium caeni</name>
    <dbReference type="NCBI Taxonomy" id="490189"/>
    <lineage>
        <taxon>Bacteria</taxon>
        <taxon>Pseudomonadati</taxon>
        <taxon>Bacteroidota</taxon>
        <taxon>Flavobacteriia</taxon>
        <taxon>Flavobacteriales</taxon>
        <taxon>Flavobacteriaceae</taxon>
        <taxon>Flavobacterium</taxon>
    </lineage>
</organism>
<gene>
    <name evidence="1" type="ORF">SAMN02927903_03015</name>
</gene>
<evidence type="ECO:0000313" key="1">
    <source>
        <dbReference type="EMBL" id="SCY94241.1"/>
    </source>
</evidence>
<sequence>MTKEEIKNKMQTGDYLTLAKMLKLDNPDAARKRFMRNKADAIAAMETIVMSREQILPIEK</sequence>
<reference evidence="1 2" key="1">
    <citation type="submission" date="2016-10" db="EMBL/GenBank/DDBJ databases">
        <authorList>
            <person name="de Groot N.N."/>
        </authorList>
    </citation>
    <scope>NUCLEOTIDE SEQUENCE [LARGE SCALE GENOMIC DNA]</scope>
    <source>
        <strain evidence="1 2">CGMCC 1.7031</strain>
    </source>
</reference>
<dbReference type="EMBL" id="FMVF01000019">
    <property type="protein sequence ID" value="SCY94241.1"/>
    <property type="molecule type" value="Genomic_DNA"/>
</dbReference>
<dbReference type="RefSeq" id="WP_139149691.1">
    <property type="nucleotide sequence ID" value="NZ_FMVF01000019.1"/>
</dbReference>
<keyword evidence="2" id="KW-1185">Reference proteome</keyword>